<feature type="chain" id="PRO_5024804380" evidence="1">
    <location>
        <begin position="20"/>
        <end position="118"/>
    </location>
</feature>
<reference evidence="2 3" key="1">
    <citation type="submission" date="2019-08" db="EMBL/GenBank/DDBJ databases">
        <title>Prosopis cineraria nodule microbiome.</title>
        <authorList>
            <person name="Ali R."/>
            <person name="Chaluvadi S.R."/>
            <person name="Wang X."/>
        </authorList>
    </citation>
    <scope>NUCLEOTIDE SEQUENCE [LARGE SCALE GENOMIC DNA]</scope>
    <source>
        <strain evidence="2 3">BG7</strain>
        <plasmid evidence="2 3">unnamed</plasmid>
    </source>
</reference>
<keyword evidence="3" id="KW-1185">Reference proteome</keyword>
<protein>
    <submittedName>
        <fullName evidence="2">Uncharacterized protein</fullName>
    </submittedName>
</protein>
<evidence type="ECO:0000313" key="3">
    <source>
        <dbReference type="Proteomes" id="UP000326881"/>
    </source>
</evidence>
<keyword evidence="2" id="KW-0614">Plasmid</keyword>
<dbReference type="RefSeq" id="WP_153273556.1">
    <property type="nucleotide sequence ID" value="NZ_CP043499.1"/>
</dbReference>
<proteinExistence type="predicted"/>
<dbReference type="KEGG" id="rgr:FZ934_25510"/>
<feature type="signal peptide" evidence="1">
    <location>
        <begin position="1"/>
        <end position="19"/>
    </location>
</feature>
<gene>
    <name evidence="2" type="ORF">FZ934_25510</name>
</gene>
<name>A0A5Q0CHE6_9HYPH</name>
<accession>A0A5Q0CHE6</accession>
<organism evidence="2 3">
    <name type="scientific">Rhizobium grahamii</name>
    <dbReference type="NCBI Taxonomy" id="1120045"/>
    <lineage>
        <taxon>Bacteria</taxon>
        <taxon>Pseudomonadati</taxon>
        <taxon>Pseudomonadota</taxon>
        <taxon>Alphaproteobacteria</taxon>
        <taxon>Hyphomicrobiales</taxon>
        <taxon>Rhizobiaceae</taxon>
        <taxon>Rhizobium/Agrobacterium group</taxon>
        <taxon>Rhizobium</taxon>
    </lineage>
</organism>
<keyword evidence="1" id="KW-0732">Signal</keyword>
<evidence type="ECO:0000313" key="2">
    <source>
        <dbReference type="EMBL" id="QFY63599.1"/>
    </source>
</evidence>
<dbReference type="Proteomes" id="UP000326881">
    <property type="component" value="Plasmid unnamed"/>
</dbReference>
<dbReference type="EMBL" id="CP043499">
    <property type="protein sequence ID" value="QFY63599.1"/>
    <property type="molecule type" value="Genomic_DNA"/>
</dbReference>
<dbReference type="OrthoDB" id="8277777at2"/>
<sequence length="118" mass="12804">MNRISSFAIAAAFSTLAFASASYADSLTMNDGPQIEKTLATFDQGFNVKYINDYQNQKDQPDAQDTAAPRTDEGVQHIQAAIKSNKPLSEKLASKGIAVDNVVNVEQAADGSMTFWIR</sequence>
<evidence type="ECO:0000256" key="1">
    <source>
        <dbReference type="SAM" id="SignalP"/>
    </source>
</evidence>
<dbReference type="AlphaFoldDB" id="A0A5Q0CHE6"/>
<geneLocation type="plasmid" evidence="2 3">
    <name>unnamed</name>
</geneLocation>